<keyword evidence="2" id="KW-1185">Reference proteome</keyword>
<dbReference type="EMBL" id="JBGUBD010000004">
    <property type="protein sequence ID" value="MFA9478149.1"/>
    <property type="molecule type" value="Genomic_DNA"/>
</dbReference>
<gene>
    <name evidence="1" type="ORF">ACERK3_07540</name>
</gene>
<comment type="caution">
    <text evidence="1">The sequence shown here is derived from an EMBL/GenBank/DDBJ whole genome shotgun (WGS) entry which is preliminary data.</text>
</comment>
<dbReference type="Proteomes" id="UP001575105">
    <property type="component" value="Unassembled WGS sequence"/>
</dbReference>
<dbReference type="NCBIfam" id="TIGR02595">
    <property type="entry name" value="PEP_CTERM"/>
    <property type="match status" value="1"/>
</dbReference>
<reference evidence="1 2" key="1">
    <citation type="submission" date="2024-08" db="EMBL/GenBank/DDBJ databases">
        <title>Whole-genome sequencing of halo(alkali)philic microorganisms from hypersaline lakes.</title>
        <authorList>
            <person name="Sorokin D.Y."/>
            <person name="Merkel A.Y."/>
            <person name="Messina E."/>
            <person name="Yakimov M."/>
        </authorList>
    </citation>
    <scope>NUCLEOTIDE SEQUENCE [LARGE SCALE GENOMIC DNA]</scope>
    <source>
        <strain evidence="1 2">AB-hyl4</strain>
    </source>
</reference>
<name>A0ABV4U6M6_9BACT</name>
<organism evidence="1 2">
    <name type="scientific">Natronomicrosphaera hydrolytica</name>
    <dbReference type="NCBI Taxonomy" id="3242702"/>
    <lineage>
        <taxon>Bacteria</taxon>
        <taxon>Pseudomonadati</taxon>
        <taxon>Planctomycetota</taxon>
        <taxon>Phycisphaerae</taxon>
        <taxon>Phycisphaerales</taxon>
        <taxon>Phycisphaeraceae</taxon>
        <taxon>Natronomicrosphaera</taxon>
    </lineage>
</organism>
<protein>
    <submittedName>
        <fullName evidence="1">PEP-CTERM sorting domain-containing protein</fullName>
    </submittedName>
</protein>
<evidence type="ECO:0000313" key="2">
    <source>
        <dbReference type="Proteomes" id="UP001575105"/>
    </source>
</evidence>
<evidence type="ECO:0000313" key="1">
    <source>
        <dbReference type="EMBL" id="MFA9478149.1"/>
    </source>
</evidence>
<sequence length="87" mass="9357">MEDQSGHRLHISDGQIDGFEYEATGVGFRNANAGSVASVLVLANTSESGGDRMFYVDDLRVIPEPTAATMLLTLGGALAMTRRRSRQ</sequence>
<dbReference type="RefSeq" id="WP_425345076.1">
    <property type="nucleotide sequence ID" value="NZ_JBGUBD010000004.1"/>
</dbReference>
<accession>A0ABV4U6M6</accession>
<dbReference type="InterPro" id="IPR013424">
    <property type="entry name" value="Ice-binding_C"/>
</dbReference>
<proteinExistence type="predicted"/>